<protein>
    <submittedName>
        <fullName evidence="2">Uncharacterized protein</fullName>
    </submittedName>
</protein>
<dbReference type="AlphaFoldDB" id="A0AA40SCE7"/>
<comment type="caution">
    <text evidence="2">The sequence shown here is derived from an EMBL/GenBank/DDBJ whole genome shotgun (WGS) entry which is preliminary data.</text>
</comment>
<evidence type="ECO:0000313" key="2">
    <source>
        <dbReference type="EMBL" id="MBA8943822.1"/>
    </source>
</evidence>
<accession>A0AA40SCE7</accession>
<feature type="region of interest" description="Disordered" evidence="1">
    <location>
        <begin position="1"/>
        <end position="21"/>
    </location>
</feature>
<evidence type="ECO:0000313" key="3">
    <source>
        <dbReference type="Proteomes" id="UP000530412"/>
    </source>
</evidence>
<organism evidence="2 3">
    <name type="scientific">Streptomyces calvus</name>
    <dbReference type="NCBI Taxonomy" id="67282"/>
    <lineage>
        <taxon>Bacteria</taxon>
        <taxon>Bacillati</taxon>
        <taxon>Actinomycetota</taxon>
        <taxon>Actinomycetes</taxon>
        <taxon>Kitasatosporales</taxon>
        <taxon>Streptomycetaceae</taxon>
        <taxon>Streptomyces</taxon>
    </lineage>
</organism>
<gene>
    <name evidence="2" type="ORF">FHS33_002228</name>
</gene>
<reference evidence="2 3" key="1">
    <citation type="submission" date="2020-08" db="EMBL/GenBank/DDBJ databases">
        <title>Genomic Encyclopedia of Type Strains, Phase III (KMG-III): the genomes of soil and plant-associated and newly described type strains.</title>
        <authorList>
            <person name="Whitman W."/>
        </authorList>
    </citation>
    <scope>NUCLEOTIDE SEQUENCE [LARGE SCALE GENOMIC DNA]</scope>
    <source>
        <strain evidence="2 3">CECT 3271</strain>
    </source>
</reference>
<sequence>MTDGKGQAPNPETDPGPGEFIGAGSVFGRLVRYASRAACAAMSVRCWEPSRPMRETAR</sequence>
<dbReference type="EMBL" id="JACJIE010000003">
    <property type="protein sequence ID" value="MBA8943822.1"/>
    <property type="molecule type" value="Genomic_DNA"/>
</dbReference>
<proteinExistence type="predicted"/>
<name>A0AA40SCE7_9ACTN</name>
<evidence type="ECO:0000256" key="1">
    <source>
        <dbReference type="SAM" id="MobiDB-lite"/>
    </source>
</evidence>
<dbReference type="Proteomes" id="UP000530412">
    <property type="component" value="Unassembled WGS sequence"/>
</dbReference>